<comment type="cofactor">
    <cofactor evidence="2">
        <name>Mg(2+)</name>
        <dbReference type="ChEBI" id="CHEBI:18420"/>
    </cofactor>
</comment>
<dbReference type="InterPro" id="IPR012337">
    <property type="entry name" value="RNaseH-like_sf"/>
</dbReference>
<dbReference type="CDD" id="cd06138">
    <property type="entry name" value="ExoI_N"/>
    <property type="match status" value="1"/>
</dbReference>
<dbReference type="Pfam" id="PF00929">
    <property type="entry name" value="RNase_T"/>
    <property type="match status" value="1"/>
</dbReference>
<evidence type="ECO:0000256" key="4">
    <source>
        <dbReference type="ARBA" id="ARBA00019900"/>
    </source>
</evidence>
<dbReference type="Pfam" id="PF08411">
    <property type="entry name" value="ExoI_SH3"/>
    <property type="match status" value="1"/>
</dbReference>
<organism evidence="17 18">
    <name type="scientific">Litoribacillus peritrichatus</name>
    <dbReference type="NCBI Taxonomy" id="718191"/>
    <lineage>
        <taxon>Bacteria</taxon>
        <taxon>Pseudomonadati</taxon>
        <taxon>Pseudomonadota</taxon>
        <taxon>Gammaproteobacteria</taxon>
        <taxon>Oceanospirillales</taxon>
        <taxon>Oceanospirillaceae</taxon>
        <taxon>Litoribacillus</taxon>
    </lineage>
</organism>
<evidence type="ECO:0000256" key="6">
    <source>
        <dbReference type="ARBA" id="ARBA00022723"/>
    </source>
</evidence>
<comment type="caution">
    <text evidence="17">The sequence shown here is derived from an EMBL/GenBank/DDBJ whole genome shotgun (WGS) entry which is preliminary data.</text>
</comment>
<evidence type="ECO:0000256" key="9">
    <source>
        <dbReference type="ARBA" id="ARBA00022839"/>
    </source>
</evidence>
<keyword evidence="7 14" id="KW-0227">DNA damage</keyword>
<keyword evidence="9 14" id="KW-0269">Exonuclease</keyword>
<gene>
    <name evidence="17" type="primary">sbcB</name>
    <name evidence="17" type="ORF">GCM10022277_38250</name>
</gene>
<dbReference type="InterPro" id="IPR034747">
    <property type="entry name" value="EXOI_SH3"/>
</dbReference>
<evidence type="ECO:0000256" key="1">
    <source>
        <dbReference type="ARBA" id="ARBA00000563"/>
    </source>
</evidence>
<proteinExistence type="predicted"/>
<dbReference type="PIRSF" id="PIRSF000977">
    <property type="entry name" value="Exodeoxyribonuclease_I"/>
    <property type="match status" value="1"/>
</dbReference>
<dbReference type="InterPro" id="IPR023607">
    <property type="entry name" value="Exodeoxyribonuclease_I"/>
</dbReference>
<evidence type="ECO:0000256" key="5">
    <source>
        <dbReference type="ARBA" id="ARBA00022722"/>
    </source>
</evidence>
<keyword evidence="11" id="KW-0238">DNA-binding</keyword>
<evidence type="ECO:0000313" key="17">
    <source>
        <dbReference type="EMBL" id="GAA3938463.1"/>
    </source>
</evidence>
<keyword evidence="12 14" id="KW-0234">DNA repair</keyword>
<dbReference type="InterPro" id="IPR013620">
    <property type="entry name" value="Exonuc_1_SH3"/>
</dbReference>
<dbReference type="Gene3D" id="1.20.1280.70">
    <property type="entry name" value="Exonuclease ExoI, domain 3"/>
    <property type="match status" value="1"/>
</dbReference>
<reference evidence="18" key="1">
    <citation type="journal article" date="2019" name="Int. J. Syst. Evol. Microbiol.">
        <title>The Global Catalogue of Microorganisms (GCM) 10K type strain sequencing project: providing services to taxonomists for standard genome sequencing and annotation.</title>
        <authorList>
            <consortium name="The Broad Institute Genomics Platform"/>
            <consortium name="The Broad Institute Genome Sequencing Center for Infectious Disease"/>
            <person name="Wu L."/>
            <person name="Ma J."/>
        </authorList>
    </citation>
    <scope>NUCLEOTIDE SEQUENCE [LARGE SCALE GENOMIC DNA]</scope>
    <source>
        <strain evidence="18">JCM 17551</strain>
    </source>
</reference>
<keyword evidence="8 14" id="KW-0378">Hydrolase</keyword>
<evidence type="ECO:0000256" key="11">
    <source>
        <dbReference type="ARBA" id="ARBA00023125"/>
    </source>
</evidence>
<comment type="subunit">
    <text evidence="13">Monomer. Interacts with ssb (via C-terminus); this interaction stimulates the exonuclease activity by recruiting the enzyme to its substrate.</text>
</comment>
<dbReference type="SMART" id="SM00479">
    <property type="entry name" value="EXOIII"/>
    <property type="match status" value="1"/>
</dbReference>
<dbReference type="SUPFAM" id="SSF53098">
    <property type="entry name" value="Ribonuclease H-like"/>
    <property type="match status" value="1"/>
</dbReference>
<evidence type="ECO:0000256" key="3">
    <source>
        <dbReference type="ARBA" id="ARBA00012108"/>
    </source>
</evidence>
<dbReference type="Proteomes" id="UP001501565">
    <property type="component" value="Unassembled WGS sequence"/>
</dbReference>
<evidence type="ECO:0000256" key="14">
    <source>
        <dbReference type="PIRNR" id="PIRNR000977"/>
    </source>
</evidence>
<feature type="domain" description="ExoI C-terminal" evidence="16">
    <location>
        <begin position="353"/>
        <end position="475"/>
    </location>
</feature>
<evidence type="ECO:0000259" key="15">
    <source>
        <dbReference type="PROSITE" id="PS51784"/>
    </source>
</evidence>
<dbReference type="EC" id="3.1.11.1" evidence="3 14"/>
<evidence type="ECO:0000313" key="18">
    <source>
        <dbReference type="Proteomes" id="UP001501565"/>
    </source>
</evidence>
<evidence type="ECO:0000256" key="12">
    <source>
        <dbReference type="ARBA" id="ARBA00023204"/>
    </source>
</evidence>
<dbReference type="EMBL" id="BAABBN010000015">
    <property type="protein sequence ID" value="GAA3938463.1"/>
    <property type="molecule type" value="Genomic_DNA"/>
</dbReference>
<evidence type="ECO:0000256" key="8">
    <source>
        <dbReference type="ARBA" id="ARBA00022801"/>
    </source>
</evidence>
<dbReference type="InterPro" id="IPR038649">
    <property type="entry name" value="EXOI_SH3_sf"/>
</dbReference>
<evidence type="ECO:0000259" key="16">
    <source>
        <dbReference type="PROSITE" id="PS51785"/>
    </source>
</evidence>
<dbReference type="InterPro" id="IPR036397">
    <property type="entry name" value="RNaseH_sf"/>
</dbReference>
<feature type="domain" description="ExoI SH3-like" evidence="15">
    <location>
        <begin position="198"/>
        <end position="351"/>
    </location>
</feature>
<dbReference type="NCBIfam" id="NF008746">
    <property type="entry name" value="PRK11779.1"/>
    <property type="match status" value="1"/>
</dbReference>
<protein>
    <recommendedName>
        <fullName evidence="4 14">Exodeoxyribonuclease I</fullName>
        <ecNumber evidence="3 14">3.1.11.1</ecNumber>
    </recommendedName>
</protein>
<accession>A0ABP7N6L0</accession>
<evidence type="ECO:0000256" key="2">
    <source>
        <dbReference type="ARBA" id="ARBA00001946"/>
    </source>
</evidence>
<dbReference type="PROSITE" id="PS51785">
    <property type="entry name" value="EXOI_C"/>
    <property type="match status" value="1"/>
</dbReference>
<dbReference type="Gene3D" id="3.30.420.10">
    <property type="entry name" value="Ribonuclease H-like superfamily/Ribonuclease H"/>
    <property type="match status" value="1"/>
</dbReference>
<evidence type="ECO:0000256" key="13">
    <source>
        <dbReference type="ARBA" id="ARBA00046792"/>
    </source>
</evidence>
<keyword evidence="6" id="KW-0479">Metal-binding</keyword>
<dbReference type="InterPro" id="IPR058561">
    <property type="entry name" value="Exonuc_1_C"/>
</dbReference>
<keyword evidence="5 14" id="KW-0540">Nuclease</keyword>
<dbReference type="RefSeq" id="WP_344800241.1">
    <property type="nucleotide sequence ID" value="NZ_BAABBN010000015.1"/>
</dbReference>
<keyword evidence="10" id="KW-0460">Magnesium</keyword>
<dbReference type="PROSITE" id="PS51784">
    <property type="entry name" value="EXOI_SH3"/>
    <property type="match status" value="1"/>
</dbReference>
<evidence type="ECO:0000256" key="10">
    <source>
        <dbReference type="ARBA" id="ARBA00022842"/>
    </source>
</evidence>
<keyword evidence="18" id="KW-1185">Reference proteome</keyword>
<comment type="catalytic activity">
    <reaction evidence="1 14">
        <text>Exonucleolytic cleavage in the 3'- to 5'-direction to yield nucleoside 5'-phosphates.</text>
        <dbReference type="EC" id="3.1.11.1"/>
    </reaction>
</comment>
<dbReference type="Gene3D" id="3.30.1520.20">
    <property type="entry name" value="Exonuclease ExoI, domain 2"/>
    <property type="match status" value="1"/>
</dbReference>
<dbReference type="InterPro" id="IPR013520">
    <property type="entry name" value="Ribonucl_H"/>
</dbReference>
<evidence type="ECO:0000256" key="7">
    <source>
        <dbReference type="ARBA" id="ARBA00022763"/>
    </source>
</evidence>
<dbReference type="Pfam" id="PF26016">
    <property type="entry name" value="ExoI_C"/>
    <property type="match status" value="1"/>
</dbReference>
<name>A0ABP7N6L0_9GAMM</name>
<sequence length="480" mass="54968">MQYQGTYYWYDFETFGADSKVDRISQFAGIRTDADLNIIGEPDMFYCRQAEDYLPDPVACLVTGITPQQANREGYNEVEFARRINERFSQSGTCVVGYNSIRFDDEFTRNLFYKNFIDPYAREYKNGNSRWDLIDVVRLTHALRPDGIRWPKKEDGTTSFRLEELTVANGIGHENAHDALSDVYATIAIAKLIKEKAPKLFDYAFSLRNKKEVLDTLNVGSNKPVLHISSMFGADRGCMALVLPLCVDGTNSNAVHSIDLSFDPDELEGLSVQQIQDRVFKSKDELGDVPRIPFKTIHANKSPMVVSAKMLTEPLAQRWGHDLPLCRVNWKKWQSKSHLIPMLNEVFAFNGKEEKDVDCMLYSGFFPRKDKEAMDYIGKSDIGQLDPHAFAFQDGRAAELLFRCRARNFPEALNDEERVQWEQHKYRSVMEQGYGAPRCLSTYPQLLNEAFTMFPDKADAQFLLEELMLYAQSIAPMDAF</sequence>